<reference evidence="3 4" key="1">
    <citation type="journal article" date="2014" name="Nat. Genet.">
        <title>Genome sequence of the hot pepper provides insights into the evolution of pungency in Capsicum species.</title>
        <authorList>
            <person name="Kim S."/>
            <person name="Park M."/>
            <person name="Yeom S.I."/>
            <person name="Kim Y.M."/>
            <person name="Lee J.M."/>
            <person name="Lee H.A."/>
            <person name="Seo E."/>
            <person name="Choi J."/>
            <person name="Cheong K."/>
            <person name="Kim K.T."/>
            <person name="Jung K."/>
            <person name="Lee G.W."/>
            <person name="Oh S.K."/>
            <person name="Bae C."/>
            <person name="Kim S.B."/>
            <person name="Lee H.Y."/>
            <person name="Kim S.Y."/>
            <person name="Kim M.S."/>
            <person name="Kang B.C."/>
            <person name="Jo Y.D."/>
            <person name="Yang H.B."/>
            <person name="Jeong H.J."/>
            <person name="Kang W.H."/>
            <person name="Kwon J.K."/>
            <person name="Shin C."/>
            <person name="Lim J.Y."/>
            <person name="Park J.H."/>
            <person name="Huh J.H."/>
            <person name="Kim J.S."/>
            <person name="Kim B.D."/>
            <person name="Cohen O."/>
            <person name="Paran I."/>
            <person name="Suh M.C."/>
            <person name="Lee S.B."/>
            <person name="Kim Y.K."/>
            <person name="Shin Y."/>
            <person name="Noh S.J."/>
            <person name="Park J."/>
            <person name="Seo Y.S."/>
            <person name="Kwon S.Y."/>
            <person name="Kim H.A."/>
            <person name="Park J.M."/>
            <person name="Kim H.J."/>
            <person name="Choi S.B."/>
            <person name="Bosland P.W."/>
            <person name="Reeves G."/>
            <person name="Jo S.H."/>
            <person name="Lee B.W."/>
            <person name="Cho H.T."/>
            <person name="Choi H.S."/>
            <person name="Lee M.S."/>
            <person name="Yu Y."/>
            <person name="Do Choi Y."/>
            <person name="Park B.S."/>
            <person name="van Deynze A."/>
            <person name="Ashrafi H."/>
            <person name="Hill T."/>
            <person name="Kim W.T."/>
            <person name="Pai H.S."/>
            <person name="Ahn H.K."/>
            <person name="Yeam I."/>
            <person name="Giovannoni J.J."/>
            <person name="Rose J.K."/>
            <person name="Sorensen I."/>
            <person name="Lee S.J."/>
            <person name="Kim R.W."/>
            <person name="Choi I.Y."/>
            <person name="Choi B.S."/>
            <person name="Lim J.S."/>
            <person name="Lee Y.H."/>
            <person name="Choi D."/>
        </authorList>
    </citation>
    <scope>NUCLEOTIDE SEQUENCE [LARGE SCALE GENOMIC DNA]</scope>
    <source>
        <strain evidence="4">cv. CM334</strain>
    </source>
</reference>
<gene>
    <name evidence="3" type="ORF">T459_02047</name>
</gene>
<dbReference type="Proteomes" id="UP000222542">
    <property type="component" value="Unassembled WGS sequence"/>
</dbReference>
<dbReference type="InterPro" id="IPR036291">
    <property type="entry name" value="NAD(P)-bd_dom_sf"/>
</dbReference>
<dbReference type="GO" id="GO:0051903">
    <property type="term" value="F:S-(hydroxymethyl)glutathione dehydrogenase [NAD(P)+] activity"/>
    <property type="evidence" value="ECO:0000318"/>
    <property type="project" value="GO_Central"/>
</dbReference>
<dbReference type="PANTHER" id="PTHR43880">
    <property type="entry name" value="ALCOHOL DEHYDROGENASE"/>
    <property type="match status" value="1"/>
</dbReference>
<dbReference type="Gramene" id="PHT94165">
    <property type="protein sequence ID" value="PHT94165"/>
    <property type="gene ID" value="T459_02047"/>
</dbReference>
<organism evidence="3 4">
    <name type="scientific">Capsicum annuum</name>
    <name type="common">Capsicum pepper</name>
    <dbReference type="NCBI Taxonomy" id="4072"/>
    <lineage>
        <taxon>Eukaryota</taxon>
        <taxon>Viridiplantae</taxon>
        <taxon>Streptophyta</taxon>
        <taxon>Embryophyta</taxon>
        <taxon>Tracheophyta</taxon>
        <taxon>Spermatophyta</taxon>
        <taxon>Magnoliopsida</taxon>
        <taxon>eudicotyledons</taxon>
        <taxon>Gunneridae</taxon>
        <taxon>Pentapetalae</taxon>
        <taxon>asterids</taxon>
        <taxon>lamiids</taxon>
        <taxon>Solanales</taxon>
        <taxon>Solanaceae</taxon>
        <taxon>Solanoideae</taxon>
        <taxon>Capsiceae</taxon>
        <taxon>Capsicum</taxon>
    </lineage>
</organism>
<dbReference type="EMBL" id="AYRZ02000001">
    <property type="protein sequence ID" value="PHT94165.1"/>
    <property type="molecule type" value="Genomic_DNA"/>
</dbReference>
<dbReference type="SUPFAM" id="SSF50129">
    <property type="entry name" value="GroES-like"/>
    <property type="match status" value="1"/>
</dbReference>
<evidence type="ECO:0000313" key="3">
    <source>
        <dbReference type="EMBL" id="PHT94165.1"/>
    </source>
</evidence>
<dbReference type="GO" id="GO:0008270">
    <property type="term" value="F:zinc ion binding"/>
    <property type="evidence" value="ECO:0000318"/>
    <property type="project" value="GO_Central"/>
</dbReference>
<name>A0A2G3AIU7_CAPAN</name>
<dbReference type="GO" id="GO:0004022">
    <property type="term" value="F:alcohol dehydrogenase (NAD+) activity"/>
    <property type="evidence" value="ECO:0000318"/>
    <property type="project" value="GO_Central"/>
</dbReference>
<dbReference type="SUPFAM" id="SSF51735">
    <property type="entry name" value="NAD(P)-binding Rossmann-fold domains"/>
    <property type="match status" value="1"/>
</dbReference>
<evidence type="ECO:0000313" key="4">
    <source>
        <dbReference type="Proteomes" id="UP000222542"/>
    </source>
</evidence>
<sequence length="310" mass="33432">MEEGGICISFSEPGTSVVTSKLLNTIKPSSNNSELGTVITLHGFKFERFVVGASGSLRKGQDNGAMHNQSRVMSFDKILTMASKIGIVCLLVFKIIKYMESVGLGGWFSTSLFHLSFLDGCPYSKYGLRETVALACSVMLLNINLKPPSSMAPSLFWERVGLFRIGGIRGVHGTKVRVSISGRELLLFTSISLKLSFGISVFWIVRSSMAIGFGGSGVGAAWKTADVEPGSTVVIFGLGSNGLAVVSPPACSCLWKQFGITEFVNSKSCGDKPVSQEFQLDKFVTHEVNFEDINNAFELLIQGKSLLCVI</sequence>
<keyword evidence="2" id="KW-0862">Zinc</keyword>
<dbReference type="GO" id="GO:0046294">
    <property type="term" value="P:formaldehyde catabolic process"/>
    <property type="evidence" value="ECO:0000318"/>
    <property type="project" value="GO_Central"/>
</dbReference>
<comment type="caution">
    <text evidence="3">The sequence shown here is derived from an EMBL/GenBank/DDBJ whole genome shotgun (WGS) entry which is preliminary data.</text>
</comment>
<dbReference type="GO" id="GO:0005829">
    <property type="term" value="C:cytosol"/>
    <property type="evidence" value="ECO:0000318"/>
    <property type="project" value="GO_Central"/>
</dbReference>
<dbReference type="AlphaFoldDB" id="A0A2G3AIU7"/>
<dbReference type="Gene3D" id="3.90.180.10">
    <property type="entry name" value="Medium-chain alcohol dehydrogenases, catalytic domain"/>
    <property type="match status" value="1"/>
</dbReference>
<reference evidence="3 4" key="2">
    <citation type="journal article" date="2017" name="Genome Biol.">
        <title>New reference genome sequences of hot pepper reveal the massive evolution of plant disease-resistance genes by retroduplication.</title>
        <authorList>
            <person name="Kim S."/>
            <person name="Park J."/>
            <person name="Yeom S.I."/>
            <person name="Kim Y.M."/>
            <person name="Seo E."/>
            <person name="Kim K.T."/>
            <person name="Kim M.S."/>
            <person name="Lee J.M."/>
            <person name="Cheong K."/>
            <person name="Shin H.S."/>
            <person name="Kim S.B."/>
            <person name="Han K."/>
            <person name="Lee J."/>
            <person name="Park M."/>
            <person name="Lee H.A."/>
            <person name="Lee H.Y."/>
            <person name="Lee Y."/>
            <person name="Oh S."/>
            <person name="Lee J.H."/>
            <person name="Choi E."/>
            <person name="Choi E."/>
            <person name="Lee S.E."/>
            <person name="Jeon J."/>
            <person name="Kim H."/>
            <person name="Choi G."/>
            <person name="Song H."/>
            <person name="Lee J."/>
            <person name="Lee S.C."/>
            <person name="Kwon J.K."/>
            <person name="Lee H.Y."/>
            <person name="Koo N."/>
            <person name="Hong Y."/>
            <person name="Kim R.W."/>
            <person name="Kang W.H."/>
            <person name="Huh J.H."/>
            <person name="Kang B.C."/>
            <person name="Yang T.J."/>
            <person name="Lee Y.H."/>
            <person name="Bennetzen J.L."/>
            <person name="Choi D."/>
        </authorList>
    </citation>
    <scope>NUCLEOTIDE SEQUENCE [LARGE SCALE GENOMIC DNA]</scope>
    <source>
        <strain evidence="4">cv. CM334</strain>
    </source>
</reference>
<dbReference type="PANTHER" id="PTHR43880:SF31">
    <property type="entry name" value="ALCOHOL DEHYDROGENASE-LIKE 7"/>
    <property type="match status" value="1"/>
</dbReference>
<keyword evidence="1" id="KW-0479">Metal-binding</keyword>
<dbReference type="InterPro" id="IPR011032">
    <property type="entry name" value="GroES-like_sf"/>
</dbReference>
<accession>A0A2G3AIU7</accession>
<protein>
    <submittedName>
        <fullName evidence="3">Uncharacterized protein</fullName>
    </submittedName>
</protein>
<proteinExistence type="predicted"/>
<evidence type="ECO:0000256" key="2">
    <source>
        <dbReference type="ARBA" id="ARBA00022833"/>
    </source>
</evidence>
<dbReference type="STRING" id="4072.A0A2G3AIU7"/>
<evidence type="ECO:0000256" key="1">
    <source>
        <dbReference type="ARBA" id="ARBA00022723"/>
    </source>
</evidence>
<keyword evidence="4" id="KW-1185">Reference proteome</keyword>